<organism evidence="1">
    <name type="scientific">Hexamita inflata</name>
    <dbReference type="NCBI Taxonomy" id="28002"/>
    <lineage>
        <taxon>Eukaryota</taxon>
        <taxon>Metamonada</taxon>
        <taxon>Diplomonadida</taxon>
        <taxon>Hexamitidae</taxon>
        <taxon>Hexamitinae</taxon>
        <taxon>Hexamita</taxon>
    </lineage>
</organism>
<proteinExistence type="predicted"/>
<gene>
    <name evidence="2" type="ORF">HINF_LOCUS12213</name>
    <name evidence="1" type="ORF">HINF_LOCUS52921</name>
</gene>
<reference evidence="1" key="1">
    <citation type="submission" date="2023-06" db="EMBL/GenBank/DDBJ databases">
        <authorList>
            <person name="Kurt Z."/>
        </authorList>
    </citation>
    <scope>NUCLEOTIDE SEQUENCE</scope>
</reference>
<dbReference type="SUPFAM" id="SSF58038">
    <property type="entry name" value="SNARE fusion complex"/>
    <property type="match status" value="1"/>
</dbReference>
<accession>A0AA86UUM9</accession>
<name>A0AA86UUM9_9EUKA</name>
<reference evidence="2 3" key="2">
    <citation type="submission" date="2024-07" db="EMBL/GenBank/DDBJ databases">
        <authorList>
            <person name="Akdeniz Z."/>
        </authorList>
    </citation>
    <scope>NUCLEOTIDE SEQUENCE [LARGE SCALE GENOMIC DNA]</scope>
</reference>
<dbReference type="EMBL" id="CAXDID020000027">
    <property type="protein sequence ID" value="CAL5991670.1"/>
    <property type="molecule type" value="Genomic_DNA"/>
</dbReference>
<evidence type="ECO:0000313" key="1">
    <source>
        <dbReference type="EMBL" id="CAI9965276.1"/>
    </source>
</evidence>
<protein>
    <submittedName>
        <fullName evidence="1">SNARE</fullName>
    </submittedName>
</protein>
<dbReference type="Proteomes" id="UP001642409">
    <property type="component" value="Unassembled WGS sequence"/>
</dbReference>
<keyword evidence="3" id="KW-1185">Reference proteome</keyword>
<comment type="caution">
    <text evidence="1">The sequence shown here is derived from an EMBL/GenBank/DDBJ whole genome shotgun (WGS) entry which is preliminary data.</text>
</comment>
<dbReference type="Gene3D" id="1.20.5.110">
    <property type="match status" value="1"/>
</dbReference>
<dbReference type="AlphaFoldDB" id="A0AA86UUM9"/>
<evidence type="ECO:0000313" key="2">
    <source>
        <dbReference type="EMBL" id="CAL5991670.1"/>
    </source>
</evidence>
<evidence type="ECO:0000313" key="3">
    <source>
        <dbReference type="Proteomes" id="UP001642409"/>
    </source>
</evidence>
<sequence>MPKITKSLNQISKLANSKNYTNRSKLNFRILTFNKVSQKLDESLKSDPDQEAKKFQIQLIEEELDDQLDDIIKISQNVTDLNSMMKIMEVETQKGQETINIIEENVTHADNKAKEGVDNLLAARRIQRGKK</sequence>
<dbReference type="EMBL" id="CATOUU010000985">
    <property type="protein sequence ID" value="CAI9965276.1"/>
    <property type="molecule type" value="Genomic_DNA"/>
</dbReference>